<comment type="similarity">
    <text evidence="2">Belongs to the glutamate-gated ion channel (TC 1.A.10.1) family.</text>
</comment>
<dbReference type="Gene3D" id="3.40.190.10">
    <property type="entry name" value="Periplasmic binding protein-like II"/>
    <property type="match status" value="1"/>
</dbReference>
<comment type="subcellular location">
    <subcellularLocation>
        <location evidence="1">Membrane</location>
        <topology evidence="1">Multi-pass membrane protein</topology>
    </subcellularLocation>
</comment>
<dbReference type="InterPro" id="IPR044440">
    <property type="entry name" value="GABAb_receptor_plant_PBP1"/>
</dbReference>
<keyword evidence="13" id="KW-0407">Ion channel</keyword>
<dbReference type="FunFam" id="3.40.50.2300:FF:000188">
    <property type="entry name" value="Glutamate receptor"/>
    <property type="match status" value="1"/>
</dbReference>
<dbReference type="SUPFAM" id="SSF53850">
    <property type="entry name" value="Periplasmic binding protein-like II"/>
    <property type="match status" value="1"/>
</dbReference>
<dbReference type="PANTHER" id="PTHR34836">
    <property type="entry name" value="OS06G0188250 PROTEIN"/>
    <property type="match status" value="1"/>
</dbReference>
<dbReference type="FunFam" id="1.10.287.70:FF:000037">
    <property type="entry name" value="Glutamate receptor"/>
    <property type="match status" value="1"/>
</dbReference>
<evidence type="ECO:0000256" key="4">
    <source>
        <dbReference type="ARBA" id="ARBA00022448"/>
    </source>
</evidence>
<evidence type="ECO:0000256" key="16">
    <source>
        <dbReference type="SAM" id="MobiDB-lite"/>
    </source>
</evidence>
<dbReference type="Gene3D" id="3.40.50.2300">
    <property type="match status" value="3"/>
</dbReference>
<feature type="transmembrane region" description="Helical" evidence="17">
    <location>
        <begin position="636"/>
        <end position="654"/>
    </location>
</feature>
<evidence type="ECO:0000256" key="8">
    <source>
        <dbReference type="ARBA" id="ARBA00023065"/>
    </source>
</evidence>
<evidence type="ECO:0000256" key="15">
    <source>
        <dbReference type="PIRSR" id="PIRSR037090-50"/>
    </source>
</evidence>
<evidence type="ECO:0000256" key="1">
    <source>
        <dbReference type="ARBA" id="ARBA00004141"/>
    </source>
</evidence>
<dbReference type="InterPro" id="IPR001320">
    <property type="entry name" value="Iontro_rcpt_C"/>
</dbReference>
<keyword evidence="11" id="KW-0325">Glycoprotein</keyword>
<keyword evidence="4" id="KW-0813">Transport</keyword>
<keyword evidence="10" id="KW-0675">Receptor</keyword>
<dbReference type="InterPro" id="IPR019594">
    <property type="entry name" value="Glu/Gly-bd"/>
</dbReference>
<evidence type="ECO:0000256" key="10">
    <source>
        <dbReference type="ARBA" id="ARBA00023170"/>
    </source>
</evidence>
<feature type="domain" description="Ionotropic glutamate receptor C-terminal" evidence="18">
    <location>
        <begin position="506"/>
        <end position="856"/>
    </location>
</feature>
<evidence type="ECO:0000313" key="19">
    <source>
        <dbReference type="EMBL" id="CAH9130135.1"/>
    </source>
</evidence>
<keyword evidence="8" id="KW-0406">Ion transport</keyword>
<keyword evidence="20" id="KW-1185">Reference proteome</keyword>
<evidence type="ECO:0000256" key="14">
    <source>
        <dbReference type="ARBA" id="ARBA00049638"/>
    </source>
</evidence>
<evidence type="ECO:0000256" key="13">
    <source>
        <dbReference type="ARBA" id="ARBA00023303"/>
    </source>
</evidence>
<dbReference type="CDD" id="cd13686">
    <property type="entry name" value="GluR_Plant"/>
    <property type="match status" value="1"/>
</dbReference>
<keyword evidence="9 17" id="KW-0472">Membrane</keyword>
<proteinExistence type="inferred from homology"/>
<evidence type="ECO:0000256" key="5">
    <source>
        <dbReference type="ARBA" id="ARBA00022692"/>
    </source>
</evidence>
<dbReference type="SUPFAM" id="SSF53822">
    <property type="entry name" value="Periplasmic binding protein-like I"/>
    <property type="match status" value="1"/>
</dbReference>
<evidence type="ECO:0000259" key="18">
    <source>
        <dbReference type="SMART" id="SM00079"/>
    </source>
</evidence>
<evidence type="ECO:0000256" key="7">
    <source>
        <dbReference type="ARBA" id="ARBA00022989"/>
    </source>
</evidence>
<dbReference type="Proteomes" id="UP001152523">
    <property type="component" value="Unassembled WGS sequence"/>
</dbReference>
<dbReference type="Pfam" id="PF00060">
    <property type="entry name" value="Lig_chan"/>
    <property type="match status" value="1"/>
</dbReference>
<dbReference type="GO" id="GO:0015276">
    <property type="term" value="F:ligand-gated monoatomic ion channel activity"/>
    <property type="evidence" value="ECO:0007669"/>
    <property type="project" value="InterPro"/>
</dbReference>
<dbReference type="InterPro" id="IPR001828">
    <property type="entry name" value="ANF_lig-bd_rcpt"/>
</dbReference>
<keyword evidence="6" id="KW-0732">Signal</keyword>
<dbReference type="FunFam" id="3.40.190.10:FF:000103">
    <property type="entry name" value="Glutamate receptor"/>
    <property type="match status" value="1"/>
</dbReference>
<evidence type="ECO:0000256" key="12">
    <source>
        <dbReference type="ARBA" id="ARBA00023286"/>
    </source>
</evidence>
<keyword evidence="7 17" id="KW-1133">Transmembrane helix</keyword>
<dbReference type="Pfam" id="PF01094">
    <property type="entry name" value="ANF_receptor"/>
    <property type="match status" value="1"/>
</dbReference>
<name>A0AAV0F3U9_9ASTE</name>
<evidence type="ECO:0000256" key="6">
    <source>
        <dbReference type="ARBA" id="ARBA00022729"/>
    </source>
</evidence>
<protein>
    <recommendedName>
        <fullName evidence="18">Ionotropic glutamate receptor C-terminal domain-containing protein</fullName>
    </recommendedName>
</protein>
<evidence type="ECO:0000256" key="2">
    <source>
        <dbReference type="ARBA" id="ARBA00008685"/>
    </source>
</evidence>
<evidence type="ECO:0000256" key="9">
    <source>
        <dbReference type="ARBA" id="ARBA00023136"/>
    </source>
</evidence>
<feature type="transmembrane region" description="Helical" evidence="17">
    <location>
        <begin position="696"/>
        <end position="714"/>
    </location>
</feature>
<keyword evidence="5 17" id="KW-0812">Transmembrane</keyword>
<evidence type="ECO:0000256" key="3">
    <source>
        <dbReference type="ARBA" id="ARBA00011095"/>
    </source>
</evidence>
<feature type="transmembrane region" description="Helical" evidence="17">
    <location>
        <begin position="878"/>
        <end position="902"/>
    </location>
</feature>
<keyword evidence="15" id="KW-1015">Disulfide bond</keyword>
<gene>
    <name evidence="19" type="ORF">CEPIT_LOCUS30396</name>
</gene>
<reference evidence="19" key="1">
    <citation type="submission" date="2022-07" db="EMBL/GenBank/DDBJ databases">
        <authorList>
            <person name="Macas J."/>
            <person name="Novak P."/>
            <person name="Neumann P."/>
        </authorList>
    </citation>
    <scope>NUCLEOTIDE SEQUENCE</scope>
</reference>
<evidence type="ECO:0000313" key="20">
    <source>
        <dbReference type="Proteomes" id="UP001152523"/>
    </source>
</evidence>
<dbReference type="EMBL" id="CAMAPF010000958">
    <property type="protein sequence ID" value="CAH9130135.1"/>
    <property type="molecule type" value="Genomic_DNA"/>
</dbReference>
<dbReference type="FunFam" id="3.40.190.10:FF:000217">
    <property type="entry name" value="Glutamate receptor"/>
    <property type="match status" value="1"/>
</dbReference>
<dbReference type="InterPro" id="IPR015683">
    <property type="entry name" value="Ionotropic_Glu_rcpt"/>
</dbReference>
<feature type="region of interest" description="Disordered" evidence="16">
    <location>
        <begin position="929"/>
        <end position="995"/>
    </location>
</feature>
<organism evidence="19 20">
    <name type="scientific">Cuscuta epithymum</name>
    <dbReference type="NCBI Taxonomy" id="186058"/>
    <lineage>
        <taxon>Eukaryota</taxon>
        <taxon>Viridiplantae</taxon>
        <taxon>Streptophyta</taxon>
        <taxon>Embryophyta</taxon>
        <taxon>Tracheophyta</taxon>
        <taxon>Spermatophyta</taxon>
        <taxon>Magnoliopsida</taxon>
        <taxon>eudicotyledons</taxon>
        <taxon>Gunneridae</taxon>
        <taxon>Pentapetalae</taxon>
        <taxon>asterids</taxon>
        <taxon>lamiids</taxon>
        <taxon>Solanales</taxon>
        <taxon>Convolvulaceae</taxon>
        <taxon>Cuscuteae</taxon>
        <taxon>Cuscuta</taxon>
        <taxon>Cuscuta subgen. Cuscuta</taxon>
    </lineage>
</organism>
<dbReference type="Pfam" id="PF10613">
    <property type="entry name" value="Lig_chan-Glu_bd"/>
    <property type="match status" value="1"/>
</dbReference>
<dbReference type="PANTHER" id="PTHR34836:SF1">
    <property type="entry name" value="OS09G0428600 PROTEIN"/>
    <property type="match status" value="1"/>
</dbReference>
<dbReference type="InterPro" id="IPR028082">
    <property type="entry name" value="Peripla_BP_I"/>
</dbReference>
<dbReference type="FunFam" id="3.40.50.2300:FF:000310">
    <property type="entry name" value="Glutamate receptor"/>
    <property type="match status" value="1"/>
</dbReference>
<dbReference type="GO" id="GO:0016020">
    <property type="term" value="C:membrane"/>
    <property type="evidence" value="ECO:0007669"/>
    <property type="project" value="UniProtKB-SubCell"/>
</dbReference>
<comment type="function">
    <text evidence="14">Glutamate-gated receptor that probably acts as a non-selective cation channel. May be involved in light-signal transduction and calcium homeostasis via the regulation of calcium influx into cells.</text>
</comment>
<dbReference type="SMART" id="SM00079">
    <property type="entry name" value="PBPe"/>
    <property type="match status" value="1"/>
</dbReference>
<comment type="caution">
    <text evidence="19">The sequence shown here is derived from an EMBL/GenBank/DDBJ whole genome shotgun (WGS) entry which is preliminary data.</text>
</comment>
<feature type="disulfide bond" evidence="15">
    <location>
        <begin position="804"/>
        <end position="860"/>
    </location>
</feature>
<sequence length="995" mass="109462">MTKQCGHPGNSVHPGLNFVGTIYASLNPIQDYIFFLPSLCPPQMEIPKVLNILLMIKMMVIALTTISTSPVAGQNTSAVKVAVGVILDRDTISGKMRAACTSLALADIYANRNHITRIVPHFRDSALDDVGAASAAIDLLKNFEVQAILGPQGSTQADFITDIGKKVRVPIISSATSPSLSASQNPYFIRAAYCSCAQAKAIAAIVKAFGWREVVFIYENSNFGSGILPHLTDAMMDISVSVADRSILSPSANDDQIMEELKKLKSKQTRVFIVHLHPTFAPRFFVKVKEAGMMSTGYVWIITDEFTSLLVSMKPSVLDTLQGVIGVKPYVPSSARLNNFTMRWKSKEFRRQNPDLDGIELNVFGLWAYDSAVALAMALEKVGTTSLKFNGTLNKKDNLTDLDAIGTSRLGPLLLKSMRNIKFRGLTGDFHIVDGELQPSAFEIMNVVGREKGIGFWTEKYGISNQPNPNTTTLYSAKQDDLGSILWPGQSTAVPKGWEIPTGESKLRVGVPVKGGLEQFVKVTIDPQTKAVKASGFCVEVFEEVMRSMPYSVPVKYIPFPIPLGENLPNYDDFVDQIFSGKLDAVVGDVTILAKRSKHVDFSLPFTESGVTTVVPVKQGDKKNRWIFLKPVKKELWVTTAMSFVFIGTAIWVLEHQVNKEFQGPRYKQVGMIFWFSFSTLVFAHKERVISNLSKFVIIVWVFVVLVLTSSYTASLTSMLTVQQLQPTVTDLNDLIKNGEYVGVQDGSYVAGMLYNMKFERTKIRNYSTLEEYDEALTKGSRNGGVAAIVDELPFIRLFLAKYCGKYTIIGPTYKTAGFGFAFSRGSPLVPDVSRALLGVTESETMMRITDKLFGKGTECSQRDGNLAASDSLALDSFIGLFTIAGVSALSALLIFFCSFLYQSKDILKSDFSIQQKFSALAKAFYEEKEKPSKESQNPDEGNAQKMQEFHPQTPETENACSPNQNIFTSEEGFTTTEPGSPVNDSSITEGSAEG</sequence>
<feature type="compositionally biased region" description="Polar residues" evidence="16">
    <location>
        <begin position="954"/>
        <end position="995"/>
    </location>
</feature>
<dbReference type="InterPro" id="IPR017103">
    <property type="entry name" value="Iontropic_Glu_rcpt_pln"/>
</dbReference>
<dbReference type="PIRSF" id="PIRSF037090">
    <property type="entry name" value="Iontro_Glu-like_rcpt_pln"/>
    <property type="match status" value="1"/>
</dbReference>
<evidence type="ECO:0000256" key="17">
    <source>
        <dbReference type="SAM" id="Phobius"/>
    </source>
</evidence>
<dbReference type="AlphaFoldDB" id="A0AAV0F3U9"/>
<keyword evidence="12" id="KW-1071">Ligand-gated ion channel</keyword>
<dbReference type="Gene3D" id="1.10.287.70">
    <property type="match status" value="1"/>
</dbReference>
<dbReference type="CDD" id="cd19990">
    <property type="entry name" value="PBP1_GABAb_receptor_plant"/>
    <property type="match status" value="1"/>
</dbReference>
<accession>A0AAV0F3U9</accession>
<evidence type="ECO:0000256" key="11">
    <source>
        <dbReference type="ARBA" id="ARBA00023180"/>
    </source>
</evidence>
<comment type="subunit">
    <text evidence="3">May form heteromers.</text>
</comment>